<dbReference type="OrthoDB" id="10057696at2759"/>
<protein>
    <submittedName>
        <fullName evidence="3">Uncharacterized protein</fullName>
    </submittedName>
</protein>
<evidence type="ECO:0000256" key="1">
    <source>
        <dbReference type="SAM" id="Phobius"/>
    </source>
</evidence>
<dbReference type="EMBL" id="CAJNOR010006672">
    <property type="protein sequence ID" value="CAF1600838.1"/>
    <property type="molecule type" value="Genomic_DNA"/>
</dbReference>
<organism evidence="3 4">
    <name type="scientific">Adineta ricciae</name>
    <name type="common">Rotifer</name>
    <dbReference type="NCBI Taxonomy" id="249248"/>
    <lineage>
        <taxon>Eukaryota</taxon>
        <taxon>Metazoa</taxon>
        <taxon>Spiralia</taxon>
        <taxon>Gnathifera</taxon>
        <taxon>Rotifera</taxon>
        <taxon>Eurotatoria</taxon>
        <taxon>Bdelloidea</taxon>
        <taxon>Adinetida</taxon>
        <taxon>Adinetidae</taxon>
        <taxon>Adineta</taxon>
    </lineage>
</organism>
<keyword evidence="1" id="KW-1133">Transmembrane helix</keyword>
<gene>
    <name evidence="2" type="ORF">EDS130_LOCUS39158</name>
    <name evidence="3" type="ORF">XAT740_LOCUS47699</name>
</gene>
<name>A0A816ARA8_ADIRI</name>
<accession>A0A816ARA8</accession>
<dbReference type="Proteomes" id="UP000663828">
    <property type="component" value="Unassembled WGS sequence"/>
</dbReference>
<keyword evidence="4" id="KW-1185">Reference proteome</keyword>
<evidence type="ECO:0000313" key="2">
    <source>
        <dbReference type="EMBL" id="CAF1445257.1"/>
    </source>
</evidence>
<evidence type="ECO:0000313" key="3">
    <source>
        <dbReference type="EMBL" id="CAF1600838.1"/>
    </source>
</evidence>
<feature type="transmembrane region" description="Helical" evidence="1">
    <location>
        <begin position="122"/>
        <end position="143"/>
    </location>
</feature>
<dbReference type="EMBL" id="CAJNOJ010000429">
    <property type="protein sequence ID" value="CAF1445257.1"/>
    <property type="molecule type" value="Genomic_DNA"/>
</dbReference>
<keyword evidence="1" id="KW-0812">Transmembrane</keyword>
<keyword evidence="1" id="KW-0472">Membrane</keyword>
<dbReference type="Proteomes" id="UP000663852">
    <property type="component" value="Unassembled WGS sequence"/>
</dbReference>
<evidence type="ECO:0000313" key="4">
    <source>
        <dbReference type="Proteomes" id="UP000663828"/>
    </source>
</evidence>
<sequence>MSATPIYDIARRDVIEYTTQVKNTQGVFSMIHESFEFHFGTYQGISDSDLQTIARRLNDKDLEELLLQTVLAGDGAAKYKDHSVAGEIGFRKVFVAFKKINGKYDIVYCKATQIRRADWGKIGATIGLTSFLGGLVGVGLTFVPIVNVAAAPLILGGAAAGGAAGAAAAGTAAVTQKRDISNVVMGYIGKELSDRNLLRLV</sequence>
<feature type="transmembrane region" description="Helical" evidence="1">
    <location>
        <begin position="149"/>
        <end position="175"/>
    </location>
</feature>
<comment type="caution">
    <text evidence="3">The sequence shown here is derived from an EMBL/GenBank/DDBJ whole genome shotgun (WGS) entry which is preliminary data.</text>
</comment>
<dbReference type="AlphaFoldDB" id="A0A816ARA8"/>
<reference evidence="3" key="1">
    <citation type="submission" date="2021-02" db="EMBL/GenBank/DDBJ databases">
        <authorList>
            <person name="Nowell W R."/>
        </authorList>
    </citation>
    <scope>NUCLEOTIDE SEQUENCE</scope>
</reference>
<proteinExistence type="predicted"/>